<reference evidence="3" key="1">
    <citation type="submission" date="2023-06" db="EMBL/GenBank/DDBJ databases">
        <authorList>
            <consortium name="Lawrence Berkeley National Laboratory"/>
            <person name="Ahrendt S."/>
            <person name="Sahu N."/>
            <person name="Indic B."/>
            <person name="Wong-Bajracharya J."/>
            <person name="Merenyi Z."/>
            <person name="Ke H.-M."/>
            <person name="Monk M."/>
            <person name="Kocsube S."/>
            <person name="Drula E."/>
            <person name="Lipzen A."/>
            <person name="Balint B."/>
            <person name="Henrissat B."/>
            <person name="Andreopoulos B."/>
            <person name="Martin F.M."/>
            <person name="Harder C.B."/>
            <person name="Rigling D."/>
            <person name="Ford K.L."/>
            <person name="Foster G.D."/>
            <person name="Pangilinan J."/>
            <person name="Papanicolaou A."/>
            <person name="Barry K."/>
            <person name="LaButti K."/>
            <person name="Viragh M."/>
            <person name="Koriabine M."/>
            <person name="Yan M."/>
            <person name="Riley R."/>
            <person name="Champramary S."/>
            <person name="Plett K.L."/>
            <person name="Tsai I.J."/>
            <person name="Slot J."/>
            <person name="Sipos G."/>
            <person name="Plett J."/>
            <person name="Nagy L.G."/>
            <person name="Grigoriev I.V."/>
        </authorList>
    </citation>
    <scope>NUCLEOTIDE SEQUENCE</scope>
    <source>
        <strain evidence="3">CCBAS 213</strain>
    </source>
</reference>
<dbReference type="InterPro" id="IPR003165">
    <property type="entry name" value="Piwi"/>
</dbReference>
<feature type="domain" description="Piwi" evidence="2">
    <location>
        <begin position="555"/>
        <end position="863"/>
    </location>
</feature>
<feature type="compositionally biased region" description="Gly residues" evidence="1">
    <location>
        <begin position="29"/>
        <end position="43"/>
    </location>
</feature>
<dbReference type="InterPro" id="IPR032473">
    <property type="entry name" value="Argonaute_Mid_dom"/>
</dbReference>
<dbReference type="InterPro" id="IPR014811">
    <property type="entry name" value="ArgoL1"/>
</dbReference>
<dbReference type="Pfam" id="PF02171">
    <property type="entry name" value="Piwi"/>
    <property type="match status" value="1"/>
</dbReference>
<evidence type="ECO:0000313" key="4">
    <source>
        <dbReference type="Proteomes" id="UP001175211"/>
    </source>
</evidence>
<dbReference type="SUPFAM" id="SSF53098">
    <property type="entry name" value="Ribonuclease H-like"/>
    <property type="match status" value="1"/>
</dbReference>
<feature type="region of interest" description="Disordered" evidence="1">
    <location>
        <begin position="1"/>
        <end position="55"/>
    </location>
</feature>
<evidence type="ECO:0000256" key="1">
    <source>
        <dbReference type="SAM" id="MobiDB-lite"/>
    </source>
</evidence>
<proteinExistence type="predicted"/>
<dbReference type="InterPro" id="IPR032474">
    <property type="entry name" value="Argonaute_N"/>
</dbReference>
<dbReference type="InterPro" id="IPR045246">
    <property type="entry name" value="Piwi_ago-like"/>
</dbReference>
<keyword evidence="4" id="KW-1185">Reference proteome</keyword>
<dbReference type="Pfam" id="PF02170">
    <property type="entry name" value="PAZ"/>
    <property type="match status" value="1"/>
</dbReference>
<dbReference type="SUPFAM" id="SSF101690">
    <property type="entry name" value="PAZ domain"/>
    <property type="match status" value="1"/>
</dbReference>
<name>A0AA39MNL0_ARMTA</name>
<dbReference type="PANTHER" id="PTHR22891">
    <property type="entry name" value="EUKARYOTIC TRANSLATION INITIATION FACTOR 2C"/>
    <property type="match status" value="1"/>
</dbReference>
<protein>
    <submittedName>
        <fullName evidence="3">Argonaute-like protein</fullName>
    </submittedName>
</protein>
<dbReference type="CDD" id="cd04657">
    <property type="entry name" value="Piwi_ago-like"/>
    <property type="match status" value="1"/>
</dbReference>
<comment type="caution">
    <text evidence="3">The sequence shown here is derived from an EMBL/GenBank/DDBJ whole genome shotgun (WGS) entry which is preliminary data.</text>
</comment>
<organism evidence="3 4">
    <name type="scientific">Armillaria tabescens</name>
    <name type="common">Ringless honey mushroom</name>
    <name type="synonym">Agaricus tabescens</name>
    <dbReference type="NCBI Taxonomy" id="1929756"/>
    <lineage>
        <taxon>Eukaryota</taxon>
        <taxon>Fungi</taxon>
        <taxon>Dikarya</taxon>
        <taxon>Basidiomycota</taxon>
        <taxon>Agaricomycotina</taxon>
        <taxon>Agaricomycetes</taxon>
        <taxon>Agaricomycetidae</taxon>
        <taxon>Agaricales</taxon>
        <taxon>Marasmiineae</taxon>
        <taxon>Physalacriaceae</taxon>
        <taxon>Desarmillaria</taxon>
    </lineage>
</organism>
<dbReference type="Pfam" id="PF16486">
    <property type="entry name" value="ArgoN"/>
    <property type="match status" value="1"/>
</dbReference>
<dbReference type="InterPro" id="IPR012337">
    <property type="entry name" value="RNaseH-like_sf"/>
</dbReference>
<dbReference type="InterPro" id="IPR036397">
    <property type="entry name" value="RNaseH_sf"/>
</dbReference>
<gene>
    <name evidence="3" type="ORF">EV420DRAFT_1769324</name>
</gene>
<dbReference type="Gene3D" id="3.30.420.10">
    <property type="entry name" value="Ribonuclease H-like superfamily/Ribonuclease H"/>
    <property type="match status" value="1"/>
</dbReference>
<sequence length="1017" mass="112526">MTPPRMAPGQRGGTPYPARATTPQQRGGPSRGRGGGRGGGVAGKQGAPSVSVSSSVQVVGVPRPGFGNAGRATTIRVNACEMNIPDIMSVAMEKSLRAAFNMKLIEALQSQNPGVFIRAAVYDGKKNLYTSYRLDFGTEHSRQFNVTWTEENRVSNFKITITEAREINMEALRRYTAGQQSWDENVSTGLTALNIVIRMEPSLKHPFRVRSFYSDKTKAPLASTGLEAWQGYFQSVRPALNRLLVNIDISTGVFFKPGSLIELCLEFFTGNRRENPDRFLRASGPQAVPPMQRRRLQNFLFGVKVESESAASGKKLLAIHKLTERDAATTMFTPAGGRQTSVAQYYAQANQRLRCPNIICMQTAKGAVIPLERCYVVPGQLSRSELNPDATRAMVEFATKKPDERLRAIQTGIQVLAYGQSRYVRDFGLDIKTGSLPMEIPACMINAPELKYGPGSKQATVRPRDGAWNLVDKKFFKPMSLGTWIVVIFMPQNSFSPDDAKRTITDLVQGCEAIGMPVPEKQPLFVYKNPQSNVDQSLSDAVMQNRSERKTTPTFIVCILPDGSDTDLYTAVKHCGDIRRGVANQCLRVGKCRNARPQYWANVALKINAKLGGVNVIPYPKLSPIISDPRQPTIVMGADVMHPASGSQSPSYAAVVANIDSDGARYIAKTTLQLGRQEMIGDLRSMAKDLLLAYMGHRSSTEKVSTLPKRLIFFRDGVSEGEFSRVRDLELPLLRDACIDAKLNPPPKITFIIIGKRHHMRSFPKSEKDKDVKIENVLPGTIIDQAITNPVEFDFYLQSHDGLPGTSSHYNVVYDESGFSADAIQSLAYTLCFTYARSTHSVSIPTPIYYAHIVCSRAKTHYDPQGPPSSVVSGGTQMREDMDTVCERMEKTVTRNTGPVSSLIWTCVTHNDCFVSNFFRYCLKKFKKFTVIVQSHLQSLLNSETITRNSRSVSKFLSILTIMLTLGLLPYVHVRYCLQSGKDALRPSGFTIVSRVWGHADAGEDTQYASRQVPPSA</sequence>
<evidence type="ECO:0000259" key="2">
    <source>
        <dbReference type="PROSITE" id="PS50822"/>
    </source>
</evidence>
<dbReference type="Pfam" id="PF16487">
    <property type="entry name" value="ArgoMid"/>
    <property type="match status" value="1"/>
</dbReference>
<dbReference type="EMBL" id="JAUEPS010000080">
    <property type="protein sequence ID" value="KAK0440000.1"/>
    <property type="molecule type" value="Genomic_DNA"/>
</dbReference>
<dbReference type="Gene3D" id="3.40.50.2300">
    <property type="match status" value="1"/>
</dbReference>
<dbReference type="CDD" id="cd02846">
    <property type="entry name" value="PAZ_argonaute_like"/>
    <property type="match status" value="1"/>
</dbReference>
<dbReference type="GO" id="GO:0003723">
    <property type="term" value="F:RNA binding"/>
    <property type="evidence" value="ECO:0007669"/>
    <property type="project" value="InterPro"/>
</dbReference>
<dbReference type="SMART" id="SM00950">
    <property type="entry name" value="Piwi"/>
    <property type="match status" value="1"/>
</dbReference>
<evidence type="ECO:0000313" key="3">
    <source>
        <dbReference type="EMBL" id="KAK0440000.1"/>
    </source>
</evidence>
<dbReference type="Pfam" id="PF08699">
    <property type="entry name" value="ArgoL1"/>
    <property type="match status" value="1"/>
</dbReference>
<dbReference type="Gene3D" id="2.170.260.10">
    <property type="entry name" value="paz domain"/>
    <property type="match status" value="1"/>
</dbReference>
<dbReference type="SMART" id="SM01163">
    <property type="entry name" value="DUF1785"/>
    <property type="match status" value="1"/>
</dbReference>
<dbReference type="Proteomes" id="UP001175211">
    <property type="component" value="Unassembled WGS sequence"/>
</dbReference>
<dbReference type="PROSITE" id="PS50822">
    <property type="entry name" value="PIWI"/>
    <property type="match status" value="1"/>
</dbReference>
<dbReference type="InterPro" id="IPR003100">
    <property type="entry name" value="PAZ_dom"/>
</dbReference>
<dbReference type="GeneID" id="85364568"/>
<accession>A0AA39MNL0</accession>
<feature type="compositionally biased region" description="Low complexity" evidence="1">
    <location>
        <begin position="44"/>
        <end position="55"/>
    </location>
</feature>
<dbReference type="InterPro" id="IPR036085">
    <property type="entry name" value="PAZ_dom_sf"/>
</dbReference>
<dbReference type="RefSeq" id="XP_060323449.1">
    <property type="nucleotide sequence ID" value="XM_060481020.1"/>
</dbReference>
<dbReference type="AlphaFoldDB" id="A0AA39MNL0"/>